<evidence type="ECO:0000256" key="2">
    <source>
        <dbReference type="RuleBase" id="RU003523"/>
    </source>
</evidence>
<dbReference type="InterPro" id="IPR002034">
    <property type="entry name" value="AIPM/Hcit_synth_CS"/>
</dbReference>
<dbReference type="NCBIfam" id="TIGR02660">
    <property type="entry name" value="nifV_homocitr"/>
    <property type="match status" value="1"/>
</dbReference>
<dbReference type="RefSeq" id="WP_066236697.1">
    <property type="nucleotide sequence ID" value="NZ_LSGP01000001.1"/>
</dbReference>
<accession>A0A154BVK5</accession>
<dbReference type="PANTHER" id="PTHR42880">
    <property type="entry name" value="HOMOCITRATE SYNTHASE"/>
    <property type="match status" value="1"/>
</dbReference>
<evidence type="ECO:0000259" key="3">
    <source>
        <dbReference type="PROSITE" id="PS50991"/>
    </source>
</evidence>
<evidence type="ECO:0000256" key="1">
    <source>
        <dbReference type="ARBA" id="ARBA00022679"/>
    </source>
</evidence>
<comment type="similarity">
    <text evidence="2">Belongs to the alpha-IPM synthase/homocitrate synthase family.</text>
</comment>
<comment type="caution">
    <text evidence="4">The sequence shown here is derived from an EMBL/GenBank/DDBJ whole genome shotgun (WGS) entry which is preliminary data.</text>
</comment>
<proteinExistence type="inferred from homology"/>
<dbReference type="PROSITE" id="PS00815">
    <property type="entry name" value="AIPM_HOMOCIT_SYNTH_1"/>
    <property type="match status" value="1"/>
</dbReference>
<evidence type="ECO:0000313" key="4">
    <source>
        <dbReference type="EMBL" id="KYZ78064.1"/>
    </source>
</evidence>
<dbReference type="Pfam" id="PF00682">
    <property type="entry name" value="HMGL-like"/>
    <property type="match status" value="1"/>
</dbReference>
<keyword evidence="5" id="KW-1185">Reference proteome</keyword>
<feature type="domain" description="Pyruvate carboxyltransferase" evidence="3">
    <location>
        <begin position="13"/>
        <end position="264"/>
    </location>
</feature>
<dbReference type="InterPro" id="IPR013785">
    <property type="entry name" value="Aldolase_TIM"/>
</dbReference>
<dbReference type="GO" id="GO:0019752">
    <property type="term" value="P:carboxylic acid metabolic process"/>
    <property type="evidence" value="ECO:0007669"/>
    <property type="project" value="InterPro"/>
</dbReference>
<organism evidence="4 5">
    <name type="scientific">Anaerosporomusa subterranea</name>
    <dbReference type="NCBI Taxonomy" id="1794912"/>
    <lineage>
        <taxon>Bacteria</taxon>
        <taxon>Bacillati</taxon>
        <taxon>Bacillota</taxon>
        <taxon>Negativicutes</taxon>
        <taxon>Acetonemataceae</taxon>
        <taxon>Anaerosporomusa</taxon>
    </lineage>
</organism>
<dbReference type="EMBL" id="LSGP01000001">
    <property type="protein sequence ID" value="KYZ78064.1"/>
    <property type="molecule type" value="Genomic_DNA"/>
</dbReference>
<dbReference type="Gene3D" id="3.20.20.70">
    <property type="entry name" value="Aldolase class I"/>
    <property type="match status" value="1"/>
</dbReference>
<dbReference type="AlphaFoldDB" id="A0A154BVK5"/>
<dbReference type="InterPro" id="IPR054691">
    <property type="entry name" value="LeuA/HCS_post-cat"/>
</dbReference>
<dbReference type="Pfam" id="PF22617">
    <property type="entry name" value="HCS_D2"/>
    <property type="match status" value="1"/>
</dbReference>
<dbReference type="InterPro" id="IPR013477">
    <property type="entry name" value="NifV/FrbC"/>
</dbReference>
<dbReference type="SUPFAM" id="SSF51569">
    <property type="entry name" value="Aldolase"/>
    <property type="match status" value="1"/>
</dbReference>
<dbReference type="PROSITE" id="PS00816">
    <property type="entry name" value="AIPM_HOMOCIT_SYNTH_2"/>
    <property type="match status" value="1"/>
</dbReference>
<dbReference type="OrthoDB" id="9804858at2"/>
<dbReference type="InterPro" id="IPR000891">
    <property type="entry name" value="PYR_CT"/>
</dbReference>
<evidence type="ECO:0000313" key="5">
    <source>
        <dbReference type="Proteomes" id="UP000076268"/>
    </source>
</evidence>
<reference evidence="4 5" key="1">
    <citation type="submission" date="2016-02" db="EMBL/GenBank/DDBJ databases">
        <title>Anaerosporomusa subterraneum gen. nov., sp. nov., a spore-forming obligate anaerobe isolated from saprolite.</title>
        <authorList>
            <person name="Choi J.K."/>
            <person name="Shah M."/>
            <person name="Yee N."/>
        </authorList>
    </citation>
    <scope>NUCLEOTIDE SEQUENCE [LARGE SCALE GENOMIC DNA]</scope>
    <source>
        <strain evidence="4 5">RU4</strain>
    </source>
</reference>
<gene>
    <name evidence="4" type="primary">aksA</name>
    <name evidence="4" type="ORF">AXX12_00515</name>
</gene>
<sequence length="394" mass="43208">MLPTKRVAETKAVYLVDTTLRDGEQTAGVVFSHQEKVRIAQLLDEIGVEQIEAGIPIMGKEESDAIKAIVRLNLQASILGWARAAISDVQACIACGVDAVEISSPTSDIHIHHKLRSSREAVLENTVKAVEYAKREGLYISVGAEDASRSDNSFLLQYAQAVKQAGAQRLRYCDTIGLLNPIAVFEQIKWLREQIDIDVEIHTHNDFGMATANAVAGFLGGARFIDCTVNGLGERAGNAALEEVIFALRQTCQMNLPYDSTKLRPLCEFTAKASDRTLPVDKAIVGSNVFHHESGIHTDGILKSHSLYEAFAPEEVGLKRKIIIGKHSGTSAVEHRLQSLGILAESGFAAYLLPQIRAKTVELKRSPSPAELDRLVAEWLPRYEQQSHANKHLT</sequence>
<protein>
    <submittedName>
        <fullName evidence="4">Homoaconitate hydratase</fullName>
    </submittedName>
</protein>
<dbReference type="PANTHER" id="PTHR42880:SF1">
    <property type="entry name" value="ISOPROPYLMALATE_HOMOCITRATE_CITRAMALATE SYNTHASE FAMILY PROTEIN"/>
    <property type="match status" value="1"/>
</dbReference>
<dbReference type="PROSITE" id="PS50991">
    <property type="entry name" value="PYR_CT"/>
    <property type="match status" value="1"/>
</dbReference>
<dbReference type="GO" id="GO:0046912">
    <property type="term" value="F:acyltransferase activity, acyl groups converted into alkyl on transfer"/>
    <property type="evidence" value="ECO:0007669"/>
    <property type="project" value="InterPro"/>
</dbReference>
<dbReference type="CDD" id="cd07939">
    <property type="entry name" value="DRE_TIM_NifV"/>
    <property type="match status" value="1"/>
</dbReference>
<dbReference type="STRING" id="1794912.AXX12_00515"/>
<dbReference type="Gene3D" id="1.10.238.260">
    <property type="match status" value="1"/>
</dbReference>
<dbReference type="Proteomes" id="UP000076268">
    <property type="component" value="Unassembled WGS sequence"/>
</dbReference>
<name>A0A154BVK5_ANASB</name>
<keyword evidence="1 2" id="KW-0808">Transferase</keyword>